<dbReference type="GO" id="GO:0071949">
    <property type="term" value="F:FAD binding"/>
    <property type="evidence" value="ECO:0007669"/>
    <property type="project" value="InterPro"/>
</dbReference>
<keyword evidence="2" id="KW-0285">Flavoprotein</keyword>
<proteinExistence type="predicted"/>
<dbReference type="Pfam" id="PF21274">
    <property type="entry name" value="Rng_hyd_C"/>
    <property type="match status" value="1"/>
</dbReference>
<gene>
    <name evidence="5" type="ORF">B4N89_46655</name>
</gene>
<protein>
    <submittedName>
        <fullName evidence="5">FAD-dependent oxidoreductase</fullName>
    </submittedName>
</protein>
<dbReference type="Gene3D" id="3.30.70.2450">
    <property type="match status" value="1"/>
</dbReference>
<dbReference type="Gene3D" id="3.40.30.120">
    <property type="match status" value="1"/>
</dbReference>
<evidence type="ECO:0000313" key="5">
    <source>
        <dbReference type="EMBL" id="OPC76506.1"/>
    </source>
</evidence>
<evidence type="ECO:0000256" key="3">
    <source>
        <dbReference type="ARBA" id="ARBA00022827"/>
    </source>
</evidence>
<dbReference type="RefSeq" id="WP_078982785.1">
    <property type="nucleotide sequence ID" value="NZ_MWQN01000006.1"/>
</dbReference>
<evidence type="ECO:0000259" key="4">
    <source>
        <dbReference type="Pfam" id="PF01494"/>
    </source>
</evidence>
<reference evidence="5 6" key="1">
    <citation type="submission" date="2017-03" db="EMBL/GenBank/DDBJ databases">
        <title>Draft genome sequence of Streptomyces scabrisporus NF3, endophyte isolated from Amphipterygium adstringens.</title>
        <authorList>
            <person name="Vazquez M."/>
            <person name="Ceapa C.D."/>
            <person name="Rodriguez Luna D."/>
            <person name="Sanchez Esquivel S."/>
        </authorList>
    </citation>
    <scope>NUCLEOTIDE SEQUENCE [LARGE SCALE GENOMIC DNA]</scope>
    <source>
        <strain evidence="5 6">NF3</strain>
    </source>
</reference>
<sequence>MYDVIIAGGGPVGLFLAGEVALSGASVLVLEREQEATPPWKTLPLGMRGLNAASAETLYRRGLLEATARASGADVDTLGAAPEASEAPAPQDLSHFAGMTLDAADIESTALRYRLPGPAMEGFMTSLAAIEHVLSERAATLGVEIVRRADVTAVTQDDHVVTVTAAGRRYQGRWLVGCDGGRSTVRTLAGFDFVGTEPLFTGYVAQVTFADPDRLPLGFNPTANGMFLRTPFEGHLGMMDFDGGAFDRSRPLTPKHLQTVLRRISGTDVTLTEVHLASSFTDRAMQATTYRRGRVLLAGDAAHIHSPLGGQGLNLGIGDAVNLGWKLAAAVRGTAPDGLLDTYTGERHPVGAAVLDWSRAQVATMKPGPNAPALRRLVHDLMSTSDGTTHVYRTTSGLFNRYDLADEQPLVGRTAPDFRFADGIRLGELLHRGRGVVLEFGAQRVLRDAAGRWKGRIRYAAGRARNDLGFTALLVRPDGVVAWASEHTPDREAFAQAATRWFGAPDT</sequence>
<dbReference type="GO" id="GO:0016709">
    <property type="term" value="F:oxidoreductase activity, acting on paired donors, with incorporation or reduction of molecular oxygen, NAD(P)H as one donor, and incorporation of one atom of oxygen"/>
    <property type="evidence" value="ECO:0007669"/>
    <property type="project" value="UniProtKB-ARBA"/>
</dbReference>
<dbReference type="InterPro" id="IPR050641">
    <property type="entry name" value="RIFMO-like"/>
</dbReference>
<dbReference type="InterPro" id="IPR002938">
    <property type="entry name" value="FAD-bd"/>
</dbReference>
<dbReference type="Pfam" id="PF01494">
    <property type="entry name" value="FAD_binding_3"/>
    <property type="match status" value="1"/>
</dbReference>
<comment type="cofactor">
    <cofactor evidence="1">
        <name>FAD</name>
        <dbReference type="ChEBI" id="CHEBI:57692"/>
    </cofactor>
</comment>
<evidence type="ECO:0000256" key="2">
    <source>
        <dbReference type="ARBA" id="ARBA00022630"/>
    </source>
</evidence>
<dbReference type="Proteomes" id="UP000190037">
    <property type="component" value="Unassembled WGS sequence"/>
</dbReference>
<dbReference type="PANTHER" id="PTHR43004:SF19">
    <property type="entry name" value="BINDING MONOOXYGENASE, PUTATIVE (JCVI)-RELATED"/>
    <property type="match status" value="1"/>
</dbReference>
<dbReference type="STRING" id="159449.B4N89_46655"/>
<name>A0A1T3NI14_9ACTN</name>
<dbReference type="EMBL" id="MWQN01000006">
    <property type="protein sequence ID" value="OPC76506.1"/>
    <property type="molecule type" value="Genomic_DNA"/>
</dbReference>
<dbReference type="PRINTS" id="PR00420">
    <property type="entry name" value="RNGMNOXGNASE"/>
</dbReference>
<feature type="domain" description="FAD-binding" evidence="4">
    <location>
        <begin position="2"/>
        <end position="358"/>
    </location>
</feature>
<keyword evidence="6" id="KW-1185">Reference proteome</keyword>
<comment type="caution">
    <text evidence="5">The sequence shown here is derived from an EMBL/GenBank/DDBJ whole genome shotgun (WGS) entry which is preliminary data.</text>
</comment>
<dbReference type="AlphaFoldDB" id="A0A1T3NI14"/>
<accession>A0A1T3NI14</accession>
<dbReference type="SUPFAM" id="SSF51905">
    <property type="entry name" value="FAD/NAD(P)-binding domain"/>
    <property type="match status" value="1"/>
</dbReference>
<dbReference type="PANTHER" id="PTHR43004">
    <property type="entry name" value="TRK SYSTEM POTASSIUM UPTAKE PROTEIN"/>
    <property type="match status" value="1"/>
</dbReference>
<keyword evidence="3" id="KW-0274">FAD</keyword>
<dbReference type="InterPro" id="IPR036188">
    <property type="entry name" value="FAD/NAD-bd_sf"/>
</dbReference>
<dbReference type="Gene3D" id="3.50.50.60">
    <property type="entry name" value="FAD/NAD(P)-binding domain"/>
    <property type="match status" value="1"/>
</dbReference>
<dbReference type="OrthoDB" id="8670884at2"/>
<evidence type="ECO:0000256" key="1">
    <source>
        <dbReference type="ARBA" id="ARBA00001974"/>
    </source>
</evidence>
<organism evidence="5 6">
    <name type="scientific">Embleya scabrispora</name>
    <dbReference type="NCBI Taxonomy" id="159449"/>
    <lineage>
        <taxon>Bacteria</taxon>
        <taxon>Bacillati</taxon>
        <taxon>Actinomycetota</taxon>
        <taxon>Actinomycetes</taxon>
        <taxon>Kitasatosporales</taxon>
        <taxon>Streptomycetaceae</taxon>
        <taxon>Embleya</taxon>
    </lineage>
</organism>
<evidence type="ECO:0000313" key="6">
    <source>
        <dbReference type="Proteomes" id="UP000190037"/>
    </source>
</evidence>